<keyword evidence="2" id="KW-1185">Reference proteome</keyword>
<organism evidence="1 2">
    <name type="scientific">Frankia torreyi</name>
    <dbReference type="NCBI Taxonomy" id="1856"/>
    <lineage>
        <taxon>Bacteria</taxon>
        <taxon>Bacillati</taxon>
        <taxon>Actinomycetota</taxon>
        <taxon>Actinomycetes</taxon>
        <taxon>Frankiales</taxon>
        <taxon>Frankiaceae</taxon>
        <taxon>Frankia</taxon>
    </lineage>
</organism>
<dbReference type="SFLD" id="SFLDG01140">
    <property type="entry name" value="C2.B:_Phosphomannomutase_and_P"/>
    <property type="match status" value="1"/>
</dbReference>
<dbReference type="GO" id="GO:0016791">
    <property type="term" value="F:phosphatase activity"/>
    <property type="evidence" value="ECO:0007669"/>
    <property type="project" value="TreeGrafter"/>
</dbReference>
<comment type="caution">
    <text evidence="1">The sequence shown here is derived from an EMBL/GenBank/DDBJ whole genome shotgun (WGS) entry which is preliminary data.</text>
</comment>
<dbReference type="GO" id="GO:0005829">
    <property type="term" value="C:cytosol"/>
    <property type="evidence" value="ECO:0007669"/>
    <property type="project" value="TreeGrafter"/>
</dbReference>
<evidence type="ECO:0000313" key="2">
    <source>
        <dbReference type="Proteomes" id="UP000032545"/>
    </source>
</evidence>
<sequence>MFPPALVATDLDGTLIRSDGTVSARTRAALRRVERSGATVVFVTGRPSRVMAGVVAQTSASGLAICANGALVFDLDSGVPVSHRFLEQATALRLARAIRAAVPDAVFAVESGVRFGREPAFETMWPDPEELVAAFPELLLALPATKLLVRRGGQPFTEVYDVIVELAGTDAVVTTSSVDLVEIAGPGVSKAVALAELAAERGMTARDVIAFGDMPNDLPMFAWAGYSVAVANAHPDVLAAADEVTASNDEDGVAIILERLFPAVG</sequence>
<gene>
    <name evidence="1" type="ORF">FF36_01186</name>
</gene>
<dbReference type="Proteomes" id="UP000032545">
    <property type="component" value="Unassembled WGS sequence"/>
</dbReference>
<dbReference type="SUPFAM" id="SSF56784">
    <property type="entry name" value="HAD-like"/>
    <property type="match status" value="1"/>
</dbReference>
<dbReference type="InterPro" id="IPR036412">
    <property type="entry name" value="HAD-like_sf"/>
</dbReference>
<dbReference type="PANTHER" id="PTHR10000">
    <property type="entry name" value="PHOSPHOSERINE PHOSPHATASE"/>
    <property type="match status" value="1"/>
</dbReference>
<name>A0A0D8BJZ2_9ACTN</name>
<dbReference type="PATRIC" id="fig|1502723.3.peg.4969"/>
<dbReference type="AlphaFoldDB" id="A0A0D8BJZ2"/>
<protein>
    <submittedName>
        <fullName evidence="1">HAD-superfamily hydrolase, subfamily IIB</fullName>
    </submittedName>
</protein>
<dbReference type="OrthoDB" id="3180855at2"/>
<dbReference type="Gene3D" id="3.40.50.1000">
    <property type="entry name" value="HAD superfamily/HAD-like"/>
    <property type="match status" value="1"/>
</dbReference>
<dbReference type="InterPro" id="IPR023214">
    <property type="entry name" value="HAD_sf"/>
</dbReference>
<proteinExistence type="predicted"/>
<reference evidence="1 2" key="2">
    <citation type="journal article" date="2016" name="Genome Announc.">
        <title>Permanent Draft Genome Sequences for Two Variants of Frankia sp. Strain CpI1, the First Frankia Strain Isolated from Root Nodules of Comptonia peregrina.</title>
        <authorList>
            <person name="Oshone R."/>
            <person name="Hurst S.G.IV."/>
            <person name="Abebe-Akele F."/>
            <person name="Simpson S."/>
            <person name="Morris K."/>
            <person name="Thomas W.K."/>
            <person name="Tisa L.S."/>
        </authorList>
    </citation>
    <scope>NUCLEOTIDE SEQUENCE [LARGE SCALE GENOMIC DNA]</scope>
    <source>
        <strain evidence="2">CpI1-S</strain>
    </source>
</reference>
<dbReference type="Gene3D" id="3.30.1240.10">
    <property type="match status" value="1"/>
</dbReference>
<accession>A0A0D8BJZ2</accession>
<dbReference type="NCBIfam" id="TIGR00099">
    <property type="entry name" value="Cof-subfamily"/>
    <property type="match status" value="1"/>
</dbReference>
<dbReference type="NCBIfam" id="TIGR01484">
    <property type="entry name" value="HAD-SF-IIB"/>
    <property type="match status" value="1"/>
</dbReference>
<evidence type="ECO:0000313" key="1">
    <source>
        <dbReference type="EMBL" id="KJE24456.1"/>
    </source>
</evidence>
<dbReference type="GO" id="GO:0000287">
    <property type="term" value="F:magnesium ion binding"/>
    <property type="evidence" value="ECO:0007669"/>
    <property type="project" value="TreeGrafter"/>
</dbReference>
<keyword evidence="1" id="KW-0378">Hydrolase</keyword>
<dbReference type="EMBL" id="JYFN01000006">
    <property type="protein sequence ID" value="KJE24456.1"/>
    <property type="molecule type" value="Genomic_DNA"/>
</dbReference>
<dbReference type="InterPro" id="IPR000150">
    <property type="entry name" value="Cof"/>
</dbReference>
<dbReference type="InterPro" id="IPR006379">
    <property type="entry name" value="HAD-SF_hydro_IIB"/>
</dbReference>
<reference evidence="2" key="1">
    <citation type="submission" date="2015-02" db="EMBL/GenBank/DDBJ databases">
        <title>Draft Genome of Frankia sp. CpI1-S.</title>
        <authorList>
            <person name="Oshone R.T."/>
            <person name="Ngom M."/>
            <person name="Ghodhbane-Gtari F."/>
            <person name="Gtari M."/>
            <person name="Morris K."/>
            <person name="Thomas K."/>
            <person name="Sen A."/>
            <person name="Tisa L.S."/>
        </authorList>
    </citation>
    <scope>NUCLEOTIDE SEQUENCE [LARGE SCALE GENOMIC DNA]</scope>
    <source>
        <strain evidence="2">CpI1-S</strain>
    </source>
</reference>
<dbReference type="SFLD" id="SFLDS00003">
    <property type="entry name" value="Haloacid_Dehalogenase"/>
    <property type="match status" value="1"/>
</dbReference>
<dbReference type="PANTHER" id="PTHR10000:SF8">
    <property type="entry name" value="HAD SUPERFAMILY HYDROLASE-LIKE, TYPE 3"/>
    <property type="match status" value="1"/>
</dbReference>
<dbReference type="Pfam" id="PF08282">
    <property type="entry name" value="Hydrolase_3"/>
    <property type="match status" value="1"/>
</dbReference>